<dbReference type="GeneID" id="37023075"/>
<dbReference type="Proteomes" id="UP000245771">
    <property type="component" value="Unassembled WGS sequence"/>
</dbReference>
<proteinExistence type="predicted"/>
<organism evidence="2 3">
    <name type="scientific">Meira miltonrushii</name>
    <dbReference type="NCBI Taxonomy" id="1280837"/>
    <lineage>
        <taxon>Eukaryota</taxon>
        <taxon>Fungi</taxon>
        <taxon>Dikarya</taxon>
        <taxon>Basidiomycota</taxon>
        <taxon>Ustilaginomycotina</taxon>
        <taxon>Exobasidiomycetes</taxon>
        <taxon>Exobasidiales</taxon>
        <taxon>Brachybasidiaceae</taxon>
        <taxon>Meira</taxon>
    </lineage>
</organism>
<feature type="chain" id="PRO_5016332772" evidence="1">
    <location>
        <begin position="23"/>
        <end position="249"/>
    </location>
</feature>
<dbReference type="EMBL" id="KZ819602">
    <property type="protein sequence ID" value="PWN36833.1"/>
    <property type="molecule type" value="Genomic_DNA"/>
</dbReference>
<evidence type="ECO:0000256" key="1">
    <source>
        <dbReference type="SAM" id="SignalP"/>
    </source>
</evidence>
<evidence type="ECO:0000313" key="2">
    <source>
        <dbReference type="EMBL" id="PWN36833.1"/>
    </source>
</evidence>
<protein>
    <submittedName>
        <fullName evidence="2">Uncharacterized protein</fullName>
    </submittedName>
</protein>
<dbReference type="AlphaFoldDB" id="A0A316VKH4"/>
<gene>
    <name evidence="2" type="ORF">FA14DRAFT_183209</name>
</gene>
<dbReference type="InParanoid" id="A0A316VKH4"/>
<keyword evidence="3" id="KW-1185">Reference proteome</keyword>
<reference evidence="2 3" key="1">
    <citation type="journal article" date="2018" name="Mol. Biol. Evol.">
        <title>Broad Genomic Sampling Reveals a Smut Pathogenic Ancestry of the Fungal Clade Ustilaginomycotina.</title>
        <authorList>
            <person name="Kijpornyongpan T."/>
            <person name="Mondo S.J."/>
            <person name="Barry K."/>
            <person name="Sandor L."/>
            <person name="Lee J."/>
            <person name="Lipzen A."/>
            <person name="Pangilinan J."/>
            <person name="LaButti K."/>
            <person name="Hainaut M."/>
            <person name="Henrissat B."/>
            <person name="Grigoriev I.V."/>
            <person name="Spatafora J.W."/>
            <person name="Aime M.C."/>
        </authorList>
    </citation>
    <scope>NUCLEOTIDE SEQUENCE [LARGE SCALE GENOMIC DNA]</scope>
    <source>
        <strain evidence="2 3">MCA 3882</strain>
    </source>
</reference>
<dbReference type="RefSeq" id="XP_025357135.1">
    <property type="nucleotide sequence ID" value="XM_025501294.1"/>
</dbReference>
<accession>A0A316VKH4</accession>
<keyword evidence="1" id="KW-0732">Signal</keyword>
<name>A0A316VKH4_9BASI</name>
<feature type="signal peptide" evidence="1">
    <location>
        <begin position="1"/>
        <end position="22"/>
    </location>
</feature>
<sequence length="249" mass="26930">MRLKLILASLLALSASKAIVSAAKLETIHARSGTSNDDPGSVNDILYFGAGPNGEGHSMLGNDAIIGQAMSWGVKFYFQKFVDIKKLAKFGLDDPNAFRVPSVQEYNNNVEFPQGTSVMLSCYDQSLFDTQAKLNKECAQDPKCKKAYIAASLWGTIGKMDFKKDAIVLRACVLLVVDTSGDCGFPDSPSCKTKVYQDLTKQTDAGSVKDGDIVEFGPAGSIKQVTSVLQDWAKKNKQQITLPDGNTTK</sequence>
<evidence type="ECO:0000313" key="3">
    <source>
        <dbReference type="Proteomes" id="UP000245771"/>
    </source>
</evidence>